<evidence type="ECO:0000256" key="5">
    <source>
        <dbReference type="ARBA" id="ARBA00022989"/>
    </source>
</evidence>
<organism evidence="8">
    <name type="scientific">Triticum urartu</name>
    <name type="common">Red wild einkorn</name>
    <name type="synonym">Crithodium urartu</name>
    <dbReference type="NCBI Taxonomy" id="4572"/>
    <lineage>
        <taxon>Eukaryota</taxon>
        <taxon>Viridiplantae</taxon>
        <taxon>Streptophyta</taxon>
        <taxon>Embryophyta</taxon>
        <taxon>Tracheophyta</taxon>
        <taxon>Spermatophyta</taxon>
        <taxon>Magnoliopsida</taxon>
        <taxon>Liliopsida</taxon>
        <taxon>Poales</taxon>
        <taxon>Poaceae</taxon>
        <taxon>BOP clade</taxon>
        <taxon>Pooideae</taxon>
        <taxon>Triticodae</taxon>
        <taxon>Triticeae</taxon>
        <taxon>Triticinae</taxon>
        <taxon>Triticum</taxon>
    </lineage>
</organism>
<protein>
    <recommendedName>
        <fullName evidence="7">Glycerol-3-phosphate acyltransferase RAM2/GPAT1-8 HAD-like domain-containing protein</fullName>
    </recommendedName>
</protein>
<evidence type="ECO:0000256" key="6">
    <source>
        <dbReference type="ARBA" id="ARBA00023136"/>
    </source>
</evidence>
<name>M7ZBL7_TRIUA</name>
<dbReference type="STRING" id="4572.M7ZBL7"/>
<dbReference type="eggNOG" id="ENOG502QRJ7">
    <property type="taxonomic scope" value="Eukaryota"/>
</dbReference>
<keyword evidence="6" id="KW-0472">Membrane</keyword>
<reference evidence="8" key="1">
    <citation type="journal article" date="2013" name="Nature">
        <title>Draft genome of the wheat A-genome progenitor Triticum urartu.</title>
        <authorList>
            <person name="Ling H.Q."/>
            <person name="Zhao S."/>
            <person name="Liu D."/>
            <person name="Wang J."/>
            <person name="Sun H."/>
            <person name="Zhang C."/>
            <person name="Fan H."/>
            <person name="Li D."/>
            <person name="Dong L."/>
            <person name="Tao Y."/>
            <person name="Gao C."/>
            <person name="Wu H."/>
            <person name="Li Y."/>
            <person name="Cui Y."/>
            <person name="Guo X."/>
            <person name="Zheng S."/>
            <person name="Wang B."/>
            <person name="Yu K."/>
            <person name="Liang Q."/>
            <person name="Yang W."/>
            <person name="Lou X."/>
            <person name="Chen J."/>
            <person name="Feng M."/>
            <person name="Jian J."/>
            <person name="Zhang X."/>
            <person name="Luo G."/>
            <person name="Jiang Y."/>
            <person name="Liu J."/>
            <person name="Wang Z."/>
            <person name="Sha Y."/>
            <person name="Zhang B."/>
            <person name="Wu H."/>
            <person name="Tang D."/>
            <person name="Shen Q."/>
            <person name="Xue P."/>
            <person name="Zou S."/>
            <person name="Wang X."/>
            <person name="Liu X."/>
            <person name="Wang F."/>
            <person name="Yang Y."/>
            <person name="An X."/>
            <person name="Dong Z."/>
            <person name="Zhang K."/>
            <person name="Zhang X."/>
            <person name="Luo M.C."/>
            <person name="Dvorak J."/>
            <person name="Tong Y."/>
            <person name="Wang J."/>
            <person name="Yang H."/>
            <person name="Li Z."/>
            <person name="Wang D."/>
            <person name="Zhang A."/>
            <person name="Wang J."/>
        </authorList>
    </citation>
    <scope>NUCLEOTIDE SEQUENCE</scope>
</reference>
<keyword evidence="3" id="KW-0808">Transferase</keyword>
<dbReference type="Pfam" id="PF23270">
    <property type="entry name" value="HAD_RAM2_N"/>
    <property type="match status" value="1"/>
</dbReference>
<feature type="domain" description="Glycerol-3-phosphate acyltransferase RAM2/GPAT1-8 HAD-like" evidence="7">
    <location>
        <begin position="1"/>
        <end position="139"/>
    </location>
</feature>
<proteinExistence type="inferred from homology"/>
<dbReference type="PANTHER" id="PTHR15486:SF90">
    <property type="entry name" value="OS01G0329000 PROTEIN"/>
    <property type="match status" value="1"/>
</dbReference>
<evidence type="ECO:0000259" key="7">
    <source>
        <dbReference type="Pfam" id="PF23270"/>
    </source>
</evidence>
<evidence type="ECO:0000256" key="1">
    <source>
        <dbReference type="ARBA" id="ARBA00004370"/>
    </source>
</evidence>
<evidence type="ECO:0000256" key="4">
    <source>
        <dbReference type="ARBA" id="ARBA00022692"/>
    </source>
</evidence>
<accession>M7ZBL7</accession>
<evidence type="ECO:0000313" key="8">
    <source>
        <dbReference type="EMBL" id="EMS57462.1"/>
    </source>
</evidence>
<dbReference type="GO" id="GO:0010143">
    <property type="term" value="P:cutin biosynthetic process"/>
    <property type="evidence" value="ECO:0007669"/>
    <property type="project" value="TreeGrafter"/>
</dbReference>
<comment type="similarity">
    <text evidence="2">Belongs to the GPAT/DAPAT family.</text>
</comment>
<dbReference type="PANTHER" id="PTHR15486">
    <property type="entry name" value="ANCIENT UBIQUITOUS PROTEIN"/>
    <property type="match status" value="1"/>
</dbReference>
<gene>
    <name evidence="8" type="ORF">TRIUR3_21462</name>
</gene>
<evidence type="ECO:0000256" key="3">
    <source>
        <dbReference type="ARBA" id="ARBA00022679"/>
    </source>
</evidence>
<keyword evidence="5" id="KW-1133">Transmembrane helix</keyword>
<dbReference type="GO" id="GO:0016020">
    <property type="term" value="C:membrane"/>
    <property type="evidence" value="ECO:0007669"/>
    <property type="project" value="UniProtKB-SubCell"/>
</dbReference>
<dbReference type="GO" id="GO:0090447">
    <property type="term" value="F:glycerol-3-phosphate 2-O-acyltransferase activity"/>
    <property type="evidence" value="ECO:0007669"/>
    <property type="project" value="TreeGrafter"/>
</dbReference>
<comment type="subcellular location">
    <subcellularLocation>
        <location evidence="1">Membrane</location>
    </subcellularLocation>
</comment>
<keyword evidence="4" id="KW-0812">Transmembrane</keyword>
<dbReference type="InterPro" id="IPR056462">
    <property type="entry name" value="HAD_RAM2/GPAT1-8"/>
</dbReference>
<dbReference type="OMA" id="FQQITAM"/>
<dbReference type="GO" id="GO:0016791">
    <property type="term" value="F:phosphatase activity"/>
    <property type="evidence" value="ECO:0007669"/>
    <property type="project" value="TreeGrafter"/>
</dbReference>
<sequence>MKAMVMVTFAGLRKDAFGRLGMAVMPKLFLQDVSAEVFHAATSAPVTAGGARRRRRCVCVSSMPRAMVEPFLKEYLAVDAVVAPELRELGGYYLGLVEDEGEVARRMDVEEVIGAKGGAVVGIGGQGCSFQHIFQKYCKFLDPVECGGQEARAGADEVQRRVLGYERTGLTRRDKYLILAGNEGVVGAAQDGGTKN</sequence>
<dbReference type="AlphaFoldDB" id="M7ZBL7"/>
<dbReference type="EMBL" id="KD144997">
    <property type="protein sequence ID" value="EMS57462.1"/>
    <property type="molecule type" value="Genomic_DNA"/>
</dbReference>
<evidence type="ECO:0000256" key="2">
    <source>
        <dbReference type="ARBA" id="ARBA00007937"/>
    </source>
</evidence>